<organism evidence="1">
    <name type="scientific">marine sediment metagenome</name>
    <dbReference type="NCBI Taxonomy" id="412755"/>
    <lineage>
        <taxon>unclassified sequences</taxon>
        <taxon>metagenomes</taxon>
        <taxon>ecological metagenomes</taxon>
    </lineage>
</organism>
<accession>A0A0F9VMZ2</accession>
<dbReference type="PROSITE" id="PS51257">
    <property type="entry name" value="PROKAR_LIPOPROTEIN"/>
    <property type="match status" value="1"/>
</dbReference>
<dbReference type="EMBL" id="LAZR01000482">
    <property type="protein sequence ID" value="KKN67168.1"/>
    <property type="molecule type" value="Genomic_DNA"/>
</dbReference>
<sequence length="63" mass="6795">MNSTTVKAALIGLFASFFIMGCEDNHAEDAGERIDEAVTDVQNKVEDACENVKEGVNAEETNC</sequence>
<comment type="caution">
    <text evidence="1">The sequence shown here is derived from an EMBL/GenBank/DDBJ whole genome shotgun (WGS) entry which is preliminary data.</text>
</comment>
<evidence type="ECO:0000313" key="1">
    <source>
        <dbReference type="EMBL" id="KKN67168.1"/>
    </source>
</evidence>
<protein>
    <submittedName>
        <fullName evidence="1">Uncharacterized protein</fullName>
    </submittedName>
</protein>
<proteinExistence type="predicted"/>
<dbReference type="AlphaFoldDB" id="A0A0F9VMZ2"/>
<name>A0A0F9VMZ2_9ZZZZ</name>
<reference evidence="1" key="1">
    <citation type="journal article" date="2015" name="Nature">
        <title>Complex archaea that bridge the gap between prokaryotes and eukaryotes.</title>
        <authorList>
            <person name="Spang A."/>
            <person name="Saw J.H."/>
            <person name="Jorgensen S.L."/>
            <person name="Zaremba-Niedzwiedzka K."/>
            <person name="Martijn J."/>
            <person name="Lind A.E."/>
            <person name="van Eijk R."/>
            <person name="Schleper C."/>
            <person name="Guy L."/>
            <person name="Ettema T.J."/>
        </authorList>
    </citation>
    <scope>NUCLEOTIDE SEQUENCE</scope>
</reference>
<gene>
    <name evidence="1" type="ORF">LCGC14_0464210</name>
</gene>